<name>A0A160VHA2_9ZZZZ</name>
<accession>A0A160VHA2</accession>
<proteinExistence type="predicted"/>
<dbReference type="AlphaFoldDB" id="A0A160VHA2"/>
<dbReference type="InterPro" id="IPR026444">
    <property type="entry name" value="Secre_tail"/>
</dbReference>
<dbReference type="Gene3D" id="2.60.40.4070">
    <property type="match status" value="1"/>
</dbReference>
<protein>
    <recommendedName>
        <fullName evidence="1">Secretion system C-terminal sorting domain-containing protein</fullName>
    </recommendedName>
</protein>
<gene>
    <name evidence="2" type="ORF">MGWOODY_Mmi2684</name>
</gene>
<reference evidence="2" key="1">
    <citation type="submission" date="2015-10" db="EMBL/GenBank/DDBJ databases">
        <authorList>
            <person name="Gilbert D.G."/>
        </authorList>
    </citation>
    <scope>NUCLEOTIDE SEQUENCE</scope>
</reference>
<dbReference type="NCBIfam" id="TIGR04183">
    <property type="entry name" value="Por_Secre_tail"/>
    <property type="match status" value="1"/>
</dbReference>
<sequence>MNKTIIASLVLALSISSVNAGWHETFDTPATPGAALSFTSDMTWNWWGWGACAVDSGYLTLVGATDPFGNTTSWVQIDQSTDANAVITPDSVTMYLKVKFTTTGTPTDGDQIHVTVATDPEFLANVNVYTVVSSPVGIIGEFYFGTNVSAGTPHPAIGYDSWFWEKIVVNGDSVSIWAFADGAAPADTATWTYTTDNVAVGAGLPTFIIVGVTDDDSSAVHVDEVWYNETPTGMGISDDAPIASSYELGQNYPNPFNPTTHIRFNIPETGNTKLTVFNIMGEAVANLVDGVVPAGGHTVSWNAANMPTGVYFYRMESGNFSQTRKLLLVK</sequence>
<dbReference type="EMBL" id="FAXC01000341">
    <property type="protein sequence ID" value="CUV10033.1"/>
    <property type="molecule type" value="Genomic_DNA"/>
</dbReference>
<evidence type="ECO:0000259" key="1">
    <source>
        <dbReference type="Pfam" id="PF18962"/>
    </source>
</evidence>
<feature type="domain" description="Secretion system C-terminal sorting" evidence="1">
    <location>
        <begin position="252"/>
        <end position="327"/>
    </location>
</feature>
<evidence type="ECO:0000313" key="2">
    <source>
        <dbReference type="EMBL" id="CUV10033.1"/>
    </source>
</evidence>
<organism evidence="2">
    <name type="scientific">hydrothermal vent metagenome</name>
    <dbReference type="NCBI Taxonomy" id="652676"/>
    <lineage>
        <taxon>unclassified sequences</taxon>
        <taxon>metagenomes</taxon>
        <taxon>ecological metagenomes</taxon>
    </lineage>
</organism>
<dbReference type="Pfam" id="PF18962">
    <property type="entry name" value="Por_Secre_tail"/>
    <property type="match status" value="1"/>
</dbReference>